<evidence type="ECO:0000313" key="2">
    <source>
        <dbReference type="EMBL" id="SDG48851.1"/>
    </source>
</evidence>
<organism evidence="2 3">
    <name type="scientific">Chitinophaga filiformis</name>
    <name type="common">Myxococcus filiformis</name>
    <name type="synonym">Flexibacter filiformis</name>
    <dbReference type="NCBI Taxonomy" id="104663"/>
    <lineage>
        <taxon>Bacteria</taxon>
        <taxon>Pseudomonadati</taxon>
        <taxon>Bacteroidota</taxon>
        <taxon>Chitinophagia</taxon>
        <taxon>Chitinophagales</taxon>
        <taxon>Chitinophagaceae</taxon>
        <taxon>Chitinophaga</taxon>
    </lineage>
</organism>
<protein>
    <recommendedName>
        <fullName evidence="4">AhpC/TSA family protein</fullName>
    </recommendedName>
</protein>
<proteinExistence type="predicted"/>
<evidence type="ECO:0000256" key="1">
    <source>
        <dbReference type="SAM" id="SignalP"/>
    </source>
</evidence>
<dbReference type="RefSeq" id="WP_089834599.1">
    <property type="nucleotide sequence ID" value="NZ_FNBN01000004.1"/>
</dbReference>
<evidence type="ECO:0000313" key="3">
    <source>
        <dbReference type="Proteomes" id="UP000199045"/>
    </source>
</evidence>
<evidence type="ECO:0008006" key="4">
    <source>
        <dbReference type="Google" id="ProtNLM"/>
    </source>
</evidence>
<reference evidence="2 3" key="1">
    <citation type="submission" date="2016-10" db="EMBL/GenBank/DDBJ databases">
        <authorList>
            <person name="de Groot N.N."/>
        </authorList>
    </citation>
    <scope>NUCLEOTIDE SEQUENCE [LARGE SCALE GENOMIC DNA]</scope>
    <source>
        <strain evidence="2 3">DSM 527</strain>
    </source>
</reference>
<accession>A0A1G7UNP7</accession>
<name>A0A1G7UNP7_CHIFI</name>
<sequence>MKNYSKKSSLIFVIALSVIAFSCDKPDVSKRSVEMIVAKESGDSIFKNLLKVVDNVVVDDKLNDSLAFLILPVQASCPSCRKKTIDSIIKHKDNIKDRHFIIINANGGRQFIEGYFKEQNSKLPTIENKLFLDSSNLSYRLNLCQDKPTIYYTYNRNAYKRVRAIPVTVRDDLREFFSGSRN</sequence>
<feature type="chain" id="PRO_5011775567" description="AhpC/TSA family protein" evidence="1">
    <location>
        <begin position="23"/>
        <end position="182"/>
    </location>
</feature>
<dbReference type="PROSITE" id="PS51257">
    <property type="entry name" value="PROKAR_LIPOPROTEIN"/>
    <property type="match status" value="1"/>
</dbReference>
<dbReference type="Proteomes" id="UP000199045">
    <property type="component" value="Unassembled WGS sequence"/>
</dbReference>
<dbReference type="OrthoDB" id="671545at2"/>
<dbReference type="AlphaFoldDB" id="A0A1G7UNP7"/>
<gene>
    <name evidence="2" type="ORF">SAMN04488121_104441</name>
</gene>
<keyword evidence="1" id="KW-0732">Signal</keyword>
<feature type="signal peptide" evidence="1">
    <location>
        <begin position="1"/>
        <end position="22"/>
    </location>
</feature>
<dbReference type="EMBL" id="FNBN01000004">
    <property type="protein sequence ID" value="SDG48851.1"/>
    <property type="molecule type" value="Genomic_DNA"/>
</dbReference>
<dbReference type="STRING" id="104663.SAMN04488121_104441"/>